<accession>A0A8R1UKH3</accession>
<dbReference type="SUPFAM" id="SSF47473">
    <property type="entry name" value="EF-hand"/>
    <property type="match status" value="1"/>
</dbReference>
<gene>
    <name evidence="1" type="primary">WBGene00204576</name>
</gene>
<proteinExistence type="predicted"/>
<keyword evidence="2" id="KW-1185">Reference proteome</keyword>
<organism evidence="1 2">
    <name type="scientific">Pristionchus pacificus</name>
    <name type="common">Parasitic nematode worm</name>
    <dbReference type="NCBI Taxonomy" id="54126"/>
    <lineage>
        <taxon>Eukaryota</taxon>
        <taxon>Metazoa</taxon>
        <taxon>Ecdysozoa</taxon>
        <taxon>Nematoda</taxon>
        <taxon>Chromadorea</taxon>
        <taxon>Rhabditida</taxon>
        <taxon>Rhabditina</taxon>
        <taxon>Diplogasteromorpha</taxon>
        <taxon>Diplogasteroidea</taxon>
        <taxon>Neodiplogasteridae</taxon>
        <taxon>Pristionchus</taxon>
    </lineage>
</organism>
<protein>
    <submittedName>
        <fullName evidence="1">Cex-2</fullName>
    </submittedName>
</protein>
<dbReference type="EnsemblMetazoa" id="PPA31712.1">
    <property type="protein sequence ID" value="PPA31712.1"/>
    <property type="gene ID" value="WBGene00204576"/>
</dbReference>
<name>A0A2A6BZ78_PRIPA</name>
<reference evidence="2" key="1">
    <citation type="journal article" date="2008" name="Nat. Genet.">
        <title>The Pristionchus pacificus genome provides a unique perspective on nematode lifestyle and parasitism.</title>
        <authorList>
            <person name="Dieterich C."/>
            <person name="Clifton S.W."/>
            <person name="Schuster L.N."/>
            <person name="Chinwalla A."/>
            <person name="Delehaunty K."/>
            <person name="Dinkelacker I."/>
            <person name="Fulton L."/>
            <person name="Fulton R."/>
            <person name="Godfrey J."/>
            <person name="Minx P."/>
            <person name="Mitreva M."/>
            <person name="Roeseler W."/>
            <person name="Tian H."/>
            <person name="Witte H."/>
            <person name="Yang S.P."/>
            <person name="Wilson R.K."/>
            <person name="Sommer R.J."/>
        </authorList>
    </citation>
    <scope>NUCLEOTIDE SEQUENCE [LARGE SCALE GENOMIC DNA]</scope>
    <source>
        <strain evidence="2">PS312</strain>
    </source>
</reference>
<dbReference type="GO" id="GO:0005509">
    <property type="term" value="F:calcium ion binding"/>
    <property type="evidence" value="ECO:0007669"/>
    <property type="project" value="InterPro"/>
</dbReference>
<dbReference type="Proteomes" id="UP000005239">
    <property type="component" value="Unassembled WGS sequence"/>
</dbReference>
<dbReference type="InterPro" id="IPR018247">
    <property type="entry name" value="EF_Hand_1_Ca_BS"/>
</dbReference>
<dbReference type="AlphaFoldDB" id="A0A2A6BZ78"/>
<dbReference type="InterPro" id="IPR011992">
    <property type="entry name" value="EF-hand-dom_pair"/>
</dbReference>
<sequence>MPPSTSLTYSDEPFSIRKRRYFFRNILDIDGDGLVRWKDLELLLLRVEELARKDEFIRSKMALIGLWHNVTDDEISETEWLALWNETKEDKDEDSMVDHLFTLLDPSGDGLIDESEYVHVLTFFGKSKQEALTCFDNIGRTPLGEPIFAIDSKRFLSLWKEFFYSDDPSSYGSYLFGLIDDFSK</sequence>
<dbReference type="OrthoDB" id="9974725at2759"/>
<reference evidence="1" key="2">
    <citation type="submission" date="2022-06" db="UniProtKB">
        <authorList>
            <consortium name="EnsemblMetazoa"/>
        </authorList>
    </citation>
    <scope>IDENTIFICATION</scope>
    <source>
        <strain evidence="1">PS312</strain>
    </source>
</reference>
<dbReference type="PROSITE" id="PS00018">
    <property type="entry name" value="EF_HAND_1"/>
    <property type="match status" value="1"/>
</dbReference>
<evidence type="ECO:0000313" key="1">
    <source>
        <dbReference type="EnsemblMetazoa" id="PPA31712.1"/>
    </source>
</evidence>
<evidence type="ECO:0000313" key="2">
    <source>
        <dbReference type="Proteomes" id="UP000005239"/>
    </source>
</evidence>
<dbReference type="InterPro" id="IPR002048">
    <property type="entry name" value="EF_hand_dom"/>
</dbReference>
<dbReference type="PROSITE" id="PS50222">
    <property type="entry name" value="EF_HAND_2"/>
    <property type="match status" value="1"/>
</dbReference>
<dbReference type="Gene3D" id="1.10.238.10">
    <property type="entry name" value="EF-hand"/>
    <property type="match status" value="1"/>
</dbReference>
<accession>A0A2A6BZ78</accession>